<dbReference type="Gene3D" id="2.60.120.200">
    <property type="match status" value="1"/>
</dbReference>
<feature type="disulfide bond" evidence="12">
    <location>
        <begin position="372"/>
        <end position="381"/>
    </location>
</feature>
<keyword evidence="22" id="KW-1185">Reference proteome</keyword>
<dbReference type="GO" id="GO:0016358">
    <property type="term" value="P:dendrite development"/>
    <property type="evidence" value="ECO:0007669"/>
    <property type="project" value="UniProtKB-ARBA"/>
</dbReference>
<dbReference type="InterPro" id="IPR013032">
    <property type="entry name" value="EGF-like_CS"/>
</dbReference>
<dbReference type="InterPro" id="IPR009030">
    <property type="entry name" value="Growth_fac_rcpt_cys_sf"/>
</dbReference>
<evidence type="ECO:0000256" key="14">
    <source>
        <dbReference type="SAM" id="MobiDB-lite"/>
    </source>
</evidence>
<evidence type="ECO:0000256" key="9">
    <source>
        <dbReference type="ARBA" id="ARBA00023136"/>
    </source>
</evidence>
<dbReference type="Gene3D" id="2.10.50.10">
    <property type="entry name" value="Tumor Necrosis Factor Receptor, subunit A, domain 2"/>
    <property type="match status" value="4"/>
</dbReference>
<feature type="disulfide bond" evidence="12">
    <location>
        <begin position="1201"/>
        <end position="1210"/>
    </location>
</feature>
<evidence type="ECO:0000313" key="23">
    <source>
        <dbReference type="WBParaSite" id="BXY_0786000.1"/>
    </source>
</evidence>
<feature type="disulfide bond" evidence="12">
    <location>
        <begin position="26"/>
        <end position="35"/>
    </location>
</feature>
<evidence type="ECO:0000256" key="15">
    <source>
        <dbReference type="SAM" id="Phobius"/>
    </source>
</evidence>
<dbReference type="SUPFAM" id="SSF57184">
    <property type="entry name" value="Growth factor receptor domain"/>
    <property type="match status" value="3"/>
</dbReference>
<dbReference type="GO" id="GO:0048646">
    <property type="term" value="P:anatomical structure formation involved in morphogenesis"/>
    <property type="evidence" value="ECO:0007669"/>
    <property type="project" value="UniProtKB-ARBA"/>
</dbReference>
<dbReference type="Proteomes" id="UP000659654">
    <property type="component" value="Unassembled WGS sequence"/>
</dbReference>
<feature type="domain" description="EGF-like" evidence="16">
    <location>
        <begin position="113"/>
        <end position="149"/>
    </location>
</feature>
<evidence type="ECO:0000313" key="21">
    <source>
        <dbReference type="Proteomes" id="UP000095284"/>
    </source>
</evidence>
<dbReference type="Pfam" id="PF12661">
    <property type="entry name" value="hEGF"/>
    <property type="match status" value="3"/>
</dbReference>
<dbReference type="EMBL" id="CAJFCV020000004">
    <property type="protein sequence ID" value="CAG9116959.1"/>
    <property type="molecule type" value="Genomic_DNA"/>
</dbReference>
<keyword evidence="2" id="KW-0217">Developmental protein</keyword>
<evidence type="ECO:0000259" key="18">
    <source>
        <dbReference type="PROSITE" id="PS50923"/>
    </source>
</evidence>
<dbReference type="Pfam" id="PF07699">
    <property type="entry name" value="Ephrin_rec_like"/>
    <property type="match status" value="4"/>
</dbReference>
<feature type="domain" description="EGF-like" evidence="16">
    <location>
        <begin position="307"/>
        <end position="344"/>
    </location>
</feature>
<dbReference type="InterPro" id="IPR000152">
    <property type="entry name" value="EGF-type_Asp/Asn_hydroxyl_site"/>
</dbReference>
<evidence type="ECO:0000256" key="13">
    <source>
        <dbReference type="PROSITE-ProRule" id="PRU00302"/>
    </source>
</evidence>
<dbReference type="GO" id="GO:0048667">
    <property type="term" value="P:cell morphogenesis involved in neuron differentiation"/>
    <property type="evidence" value="ECO:0007669"/>
    <property type="project" value="UniProtKB-ARBA"/>
</dbReference>
<keyword evidence="8 15" id="KW-1133">Transmembrane helix</keyword>
<evidence type="ECO:0000256" key="10">
    <source>
        <dbReference type="ARBA" id="ARBA00023157"/>
    </source>
</evidence>
<dbReference type="SMART" id="SM01411">
    <property type="entry name" value="Ephrin_rec_like"/>
    <property type="match status" value="5"/>
</dbReference>
<dbReference type="eggNOG" id="KOG1217">
    <property type="taxonomic scope" value="Eukaryota"/>
</dbReference>
<feature type="disulfide bond" evidence="12">
    <location>
        <begin position="161"/>
        <end position="178"/>
    </location>
</feature>
<dbReference type="Pfam" id="PF13385">
    <property type="entry name" value="Laminin_G_3"/>
    <property type="match status" value="1"/>
</dbReference>
<feature type="disulfide bond" evidence="12">
    <location>
        <begin position="63"/>
        <end position="72"/>
    </location>
</feature>
<keyword evidence="11" id="KW-0325">Glycoprotein</keyword>
<dbReference type="InterPro" id="IPR000742">
    <property type="entry name" value="EGF"/>
</dbReference>
<reference evidence="23" key="1">
    <citation type="submission" date="2016-11" db="UniProtKB">
        <authorList>
            <consortium name="WormBaseParasite"/>
        </authorList>
    </citation>
    <scope>IDENTIFICATION</scope>
</reference>
<sequence length="1391" mass="154841">MDDCKDKPCALGAVCHDLVNDFECECPHGFTGKRCHIKEDLCHPNPCANGDCVDRLFDRECICHEGWTGTHCDQNIDECASAPCRNGGTCRDKENGYDCQCPPGFYGVQCQHQVNHCANAPCQNNATCLNQGAKYRCECPLGFEGTHCELEINECEEKDTCSPEGTEMCEDLINGFRCQCRHGFMGERCEIHQDQCLGEPCMNNASCIDLGSKFKCECKNGWKGERCDLEAGKCEDKPCKNEGHCVNLNDGDYFCVCAEGVSGKNCEHAPNRCIGNPCHNGGVCGDFGSKLECTCPKGFVGAGCEYELDACHHGLCQNGARCETVKNGGYKCHCPPGFTGQNCETEIDECSPHPCPINAKCIDQLNGYYCQCPFNMTGSGCDKQISTDYDLRFNDGVDAAKAAMSVPVPFSSGAFSLSLWIKFDEPHANGDVLTLYNSQTLNGPSNLTELLRVSATSCRLALFPDENPLTLHFPTNQRLNDGEWNNLIITWSAHEGAYSLVWNAIRLYADVGYGKNKQLNINAWINLGRPVDASDNDSKFVGSITRVHVWSRTLNFENDIPTIVQSCQDSPTLFSGLALHFANYDRLFGNVEKIVKSTCGRTDNQKMLLEKRNKDITIEKCPKDIFVVSPMKEVNVSWEEPVFSSMNTVDRVEKNFKNGQMFTFGEFQVLYVAYDNESNSAECSFKVHITREFCPDVQNPSHGQQFCEHWGPDLKYRACSIQCDSGFEFSEHPALFYTCAGDGSWRPRSADAFTFRYPQCSRRKPASRIVHLKINYPTVTICNIASTDTLSERLLQRIHQLHSKWKICADTSKDTCDGVNVKVQCMGEDWQRQKRETGETFGVRIDIPVQKVPVNDGKSGSRMDPMEVIQNEVFNKDLLNLEHLLPNGRPDLNSFRLDEEFRCKLGEVNVKDSCVACASGSFYDQKTQSCIQCPAGQYQPNEGQLSCLTCPGNGVTTSPGAVSSEECKPRCDAGYSLELHNGQCEPCGLGFYQPFEGSFECVPCGVGKTTLKTTSRSEEDCRDECPDGEHLTLSGACQPCPLGAYRTKGLHKQCVECPAGTTTEKVKSVRRADCNTPRCDPGQFLVTATKKCQFCPRGTFQDQPLQSTCKICPTDYTTAASGATHESQCYSTNQCATGENNCSWHAVCIDLPDDNDVPSFECKCKPGFRGNGTVCTDACLNFCLNDGICKKNNLGYVECNCKENFSGERCEIRFQPRTQKIMHATLCIGFLVFLAIVIIVAVWGIRQRFKKDDVGSIHKPVIPSMDPLDPRVNFMYANPRRSASSGGGSVRPIGFYYEDDNQPDSNEVKTMFVEETTTVVERPQPPTEEPPQETQVERFAWPAQNETNSSNNNVQNTNTEPTNVYQSRYTTSYDNDRFAAMRRHFYENRQS</sequence>
<dbReference type="GO" id="GO:0001764">
    <property type="term" value="P:neuron migration"/>
    <property type="evidence" value="ECO:0007669"/>
    <property type="project" value="UniProtKB-ARBA"/>
</dbReference>
<keyword evidence="5" id="KW-0732">Signal</keyword>
<feature type="domain" description="HYR" evidence="17">
    <location>
        <begin position="611"/>
        <end position="691"/>
    </location>
</feature>
<dbReference type="PROSITE" id="PS50825">
    <property type="entry name" value="HYR"/>
    <property type="match status" value="1"/>
</dbReference>
<dbReference type="EMBL" id="CAJFDI010000004">
    <property type="protein sequence ID" value="CAD5227116.1"/>
    <property type="molecule type" value="Genomic_DNA"/>
</dbReference>
<keyword evidence="7" id="KW-0914">Notch signaling pathway</keyword>
<dbReference type="Gene3D" id="2.10.25.10">
    <property type="entry name" value="Laminin"/>
    <property type="match status" value="12"/>
</dbReference>
<keyword evidence="13" id="KW-0768">Sushi</keyword>
<evidence type="ECO:0000256" key="2">
    <source>
        <dbReference type="ARBA" id="ARBA00022473"/>
    </source>
</evidence>
<evidence type="ECO:0000256" key="4">
    <source>
        <dbReference type="ARBA" id="ARBA00022692"/>
    </source>
</evidence>
<dbReference type="SMART" id="SM00181">
    <property type="entry name" value="EGF"/>
    <property type="match status" value="13"/>
</dbReference>
<dbReference type="GO" id="GO:0005509">
    <property type="term" value="F:calcium ion binding"/>
    <property type="evidence" value="ECO:0007669"/>
    <property type="project" value="InterPro"/>
</dbReference>
<dbReference type="InterPro" id="IPR003410">
    <property type="entry name" value="HYR_dom"/>
</dbReference>
<evidence type="ECO:0000256" key="11">
    <source>
        <dbReference type="ARBA" id="ARBA00023180"/>
    </source>
</evidence>
<feature type="domain" description="EGF-like" evidence="16">
    <location>
        <begin position="1131"/>
        <end position="1174"/>
    </location>
</feature>
<reference evidence="20" key="2">
    <citation type="submission" date="2020-08" db="EMBL/GenBank/DDBJ databases">
        <authorList>
            <person name="Kikuchi T."/>
        </authorList>
    </citation>
    <scope>NUCLEOTIDE SEQUENCE</scope>
    <source>
        <strain evidence="19">Ka4C1</strain>
    </source>
</reference>
<keyword evidence="10 12" id="KW-1015">Disulfide bond</keyword>
<feature type="domain" description="EGF-like" evidence="16">
    <location>
        <begin position="151"/>
        <end position="190"/>
    </location>
</feature>
<keyword evidence="9 15" id="KW-0472">Membrane</keyword>
<gene>
    <name evidence="19" type="ORF">BXYJ_LOCUS9661</name>
</gene>
<feature type="disulfide bond" evidence="12">
    <location>
        <begin position="1179"/>
        <end position="1189"/>
    </location>
</feature>
<keyword evidence="6" id="KW-0677">Repeat</keyword>
<protein>
    <submittedName>
        <fullName evidence="19">(pine wood nematode) hypothetical protein</fullName>
    </submittedName>
</protein>
<dbReference type="FunFam" id="2.10.25.10:FF:000061">
    <property type="entry name" value="Delta-like protein"/>
    <property type="match status" value="1"/>
</dbReference>
<feature type="domain" description="EGF-like" evidence="16">
    <location>
        <begin position="1"/>
        <end position="36"/>
    </location>
</feature>
<dbReference type="FunFam" id="2.10.25.10:FF:000066">
    <property type="entry name" value="FAT atypical cadherin 4"/>
    <property type="match status" value="1"/>
</dbReference>
<dbReference type="OrthoDB" id="430340at2759"/>
<dbReference type="Proteomes" id="UP000095284">
    <property type="component" value="Unplaced"/>
</dbReference>
<dbReference type="InterPro" id="IPR024731">
    <property type="entry name" value="NELL2-like_EGF"/>
</dbReference>
<feature type="disulfide bond" evidence="12">
    <location>
        <begin position="218"/>
        <end position="227"/>
    </location>
</feature>
<feature type="disulfide bond" evidence="12">
    <location>
        <begin position="334"/>
        <end position="343"/>
    </location>
</feature>
<evidence type="ECO:0000313" key="19">
    <source>
        <dbReference type="EMBL" id="CAD5227116.1"/>
    </source>
</evidence>
<evidence type="ECO:0000256" key="6">
    <source>
        <dbReference type="ARBA" id="ARBA00022737"/>
    </source>
</evidence>
<dbReference type="InterPro" id="IPR000436">
    <property type="entry name" value="Sushi_SCR_CCP_dom"/>
</dbReference>
<feature type="disulfide bond" evidence="12">
    <location>
        <begin position="139"/>
        <end position="148"/>
    </location>
</feature>
<keyword evidence="3 12" id="KW-0245">EGF-like domain</keyword>
<feature type="domain" description="EGF-like" evidence="16">
    <location>
        <begin position="75"/>
        <end position="111"/>
    </location>
</feature>
<dbReference type="GO" id="GO:0005112">
    <property type="term" value="F:Notch binding"/>
    <property type="evidence" value="ECO:0007669"/>
    <property type="project" value="TreeGrafter"/>
</dbReference>
<evidence type="ECO:0000259" key="17">
    <source>
        <dbReference type="PROSITE" id="PS50825"/>
    </source>
</evidence>
<evidence type="ECO:0000313" key="22">
    <source>
        <dbReference type="Proteomes" id="UP000659654"/>
    </source>
</evidence>
<name>A0A1I7S4C7_BURXY</name>
<dbReference type="Pfam" id="PF00008">
    <property type="entry name" value="EGF"/>
    <property type="match status" value="5"/>
</dbReference>
<dbReference type="PANTHER" id="PTHR12916:SF4">
    <property type="entry name" value="UNINFLATABLE, ISOFORM C"/>
    <property type="match status" value="1"/>
</dbReference>
<feature type="disulfide bond" evidence="12">
    <location>
        <begin position="42"/>
        <end position="52"/>
    </location>
</feature>
<feature type="region of interest" description="Disordered" evidence="14">
    <location>
        <begin position="1345"/>
        <end position="1367"/>
    </location>
</feature>
<dbReference type="SMR" id="A0A1I7S4C7"/>
<dbReference type="SMART" id="SM00179">
    <property type="entry name" value="EGF_CA"/>
    <property type="match status" value="10"/>
</dbReference>
<dbReference type="FunFam" id="2.10.50.10:FF:000032">
    <property type="entry name" value="Uncharacterized protein, isoform A"/>
    <property type="match status" value="1"/>
</dbReference>
<evidence type="ECO:0000256" key="12">
    <source>
        <dbReference type="PROSITE-ProRule" id="PRU00076"/>
    </source>
</evidence>
<feature type="domain" description="EGF-like" evidence="16">
    <location>
        <begin position="38"/>
        <end position="73"/>
    </location>
</feature>
<evidence type="ECO:0000256" key="3">
    <source>
        <dbReference type="ARBA" id="ARBA00022536"/>
    </source>
</evidence>
<comment type="caution">
    <text evidence="12">Lacks conserved residue(s) required for the propagation of feature annotation.</text>
</comment>
<keyword evidence="4 15" id="KW-0812">Transmembrane</keyword>
<evidence type="ECO:0000259" key="16">
    <source>
        <dbReference type="PROSITE" id="PS50026"/>
    </source>
</evidence>
<dbReference type="Pfam" id="PF12947">
    <property type="entry name" value="EGF_3"/>
    <property type="match status" value="1"/>
</dbReference>
<feature type="domain" description="EGF-like" evidence="16">
    <location>
        <begin position="346"/>
        <end position="382"/>
    </location>
</feature>
<dbReference type="PROSITE" id="PS00022">
    <property type="entry name" value="EGF_1"/>
    <property type="match status" value="11"/>
</dbReference>
<dbReference type="CDD" id="cd00054">
    <property type="entry name" value="EGF_CA"/>
    <property type="match status" value="8"/>
</dbReference>
<comment type="subcellular location">
    <subcellularLocation>
        <location evidence="1">Membrane</location>
        <topology evidence="1">Single-pass type I membrane protein</topology>
    </subcellularLocation>
</comment>
<dbReference type="SUPFAM" id="SSF49899">
    <property type="entry name" value="Concanavalin A-like lectins/glucanases"/>
    <property type="match status" value="1"/>
</dbReference>
<feature type="domain" description="EGF-like" evidence="16">
    <location>
        <begin position="1176"/>
        <end position="1211"/>
    </location>
</feature>
<feature type="compositionally biased region" description="Low complexity" evidence="14">
    <location>
        <begin position="1345"/>
        <end position="1364"/>
    </location>
</feature>
<dbReference type="PROSITE" id="PS00010">
    <property type="entry name" value="ASX_HYDROXYL"/>
    <property type="match status" value="6"/>
</dbReference>
<evidence type="ECO:0000256" key="1">
    <source>
        <dbReference type="ARBA" id="ARBA00004479"/>
    </source>
</evidence>
<feature type="disulfide bond" evidence="12">
    <location>
        <begin position="257"/>
        <end position="266"/>
    </location>
</feature>
<dbReference type="SUPFAM" id="SSF57196">
    <property type="entry name" value="EGF/Laminin"/>
    <property type="match status" value="8"/>
</dbReference>
<dbReference type="FunFam" id="2.10.25.10:FF:000472">
    <property type="entry name" value="Uncharacterized protein, isoform A"/>
    <property type="match status" value="1"/>
</dbReference>
<feature type="domain" description="EGF-like" evidence="16">
    <location>
        <begin position="230"/>
        <end position="267"/>
    </location>
</feature>
<dbReference type="PROSITE" id="PS01187">
    <property type="entry name" value="EGF_CA"/>
    <property type="match status" value="3"/>
</dbReference>
<dbReference type="InterPro" id="IPR001881">
    <property type="entry name" value="EGF-like_Ca-bd_dom"/>
</dbReference>
<organism evidence="21 23">
    <name type="scientific">Bursaphelenchus xylophilus</name>
    <name type="common">Pinewood nematode worm</name>
    <name type="synonym">Aphelenchoides xylophilus</name>
    <dbReference type="NCBI Taxonomy" id="6326"/>
    <lineage>
        <taxon>Eukaryota</taxon>
        <taxon>Metazoa</taxon>
        <taxon>Ecdysozoa</taxon>
        <taxon>Nematoda</taxon>
        <taxon>Chromadorea</taxon>
        <taxon>Rhabditida</taxon>
        <taxon>Tylenchina</taxon>
        <taxon>Tylenchomorpha</taxon>
        <taxon>Aphelenchoidea</taxon>
        <taxon>Aphelenchoididae</taxon>
        <taxon>Bursaphelenchus</taxon>
    </lineage>
</organism>
<dbReference type="InterPro" id="IPR011641">
    <property type="entry name" value="Tyr-kin_ephrin_A/B_rcpt-like"/>
</dbReference>
<dbReference type="InterPro" id="IPR018097">
    <property type="entry name" value="EGF_Ca-bd_CS"/>
</dbReference>
<feature type="disulfide bond" evidence="12">
    <location>
        <begin position="295"/>
        <end position="304"/>
    </location>
</feature>
<dbReference type="Proteomes" id="UP000582659">
    <property type="component" value="Unassembled WGS sequence"/>
</dbReference>
<dbReference type="GO" id="GO:0007219">
    <property type="term" value="P:Notch signaling pathway"/>
    <property type="evidence" value="ECO:0007669"/>
    <property type="project" value="UniProtKB-KW"/>
</dbReference>
<feature type="domain" description="Sushi" evidence="18">
    <location>
        <begin position="692"/>
        <end position="762"/>
    </location>
</feature>
<dbReference type="PRINTS" id="PR00010">
    <property type="entry name" value="EGFBLOOD"/>
</dbReference>
<dbReference type="FunFam" id="2.10.25.10:FF:000172">
    <property type="entry name" value="FAT atypical cadherin 3"/>
    <property type="match status" value="1"/>
</dbReference>
<dbReference type="PROSITE" id="PS01186">
    <property type="entry name" value="EGF_2"/>
    <property type="match status" value="8"/>
</dbReference>
<dbReference type="GO" id="GO:0043005">
    <property type="term" value="C:neuron projection"/>
    <property type="evidence" value="ECO:0007669"/>
    <property type="project" value="UniProtKB-ARBA"/>
</dbReference>
<dbReference type="PROSITE" id="PS50026">
    <property type="entry name" value="EGF_3"/>
    <property type="match status" value="12"/>
</dbReference>
<dbReference type="PANTHER" id="PTHR12916">
    <property type="entry name" value="CYTOCHROME C OXIDASE POLYPEPTIDE VIC-2"/>
    <property type="match status" value="1"/>
</dbReference>
<feature type="transmembrane region" description="Helical" evidence="15">
    <location>
        <begin position="1221"/>
        <end position="1245"/>
    </location>
</feature>
<feature type="domain" description="EGF-like" evidence="16">
    <location>
        <begin position="192"/>
        <end position="228"/>
    </location>
</feature>
<proteinExistence type="predicted"/>
<dbReference type="PROSITE" id="PS50923">
    <property type="entry name" value="SUSHI"/>
    <property type="match status" value="1"/>
</dbReference>
<feature type="domain" description="EGF-like" evidence="16">
    <location>
        <begin position="269"/>
        <end position="305"/>
    </location>
</feature>
<dbReference type="GO" id="GO:0016020">
    <property type="term" value="C:membrane"/>
    <property type="evidence" value="ECO:0007669"/>
    <property type="project" value="UniProtKB-SubCell"/>
</dbReference>
<feature type="disulfide bond" evidence="12">
    <location>
        <begin position="180"/>
        <end position="189"/>
    </location>
</feature>
<evidence type="ECO:0000313" key="20">
    <source>
        <dbReference type="EMBL" id="CAG9116959.1"/>
    </source>
</evidence>
<accession>A0A1I7S4C7</accession>
<dbReference type="GO" id="GO:0009887">
    <property type="term" value="P:animal organ morphogenesis"/>
    <property type="evidence" value="ECO:0007669"/>
    <property type="project" value="UniProtKB-ARBA"/>
</dbReference>
<evidence type="ECO:0000256" key="5">
    <source>
        <dbReference type="ARBA" id="ARBA00022729"/>
    </source>
</evidence>
<evidence type="ECO:0000256" key="7">
    <source>
        <dbReference type="ARBA" id="ARBA00022976"/>
    </source>
</evidence>
<dbReference type="Pfam" id="PF02494">
    <property type="entry name" value="HYR"/>
    <property type="match status" value="1"/>
</dbReference>
<feature type="disulfide bond" evidence="12">
    <location>
        <begin position="101"/>
        <end position="110"/>
    </location>
</feature>
<dbReference type="WBParaSite" id="BXY_0786000.1">
    <property type="protein sequence ID" value="BXY_0786000.1"/>
    <property type="gene ID" value="BXY_0786000"/>
</dbReference>
<dbReference type="InterPro" id="IPR013320">
    <property type="entry name" value="ConA-like_dom_sf"/>
</dbReference>
<dbReference type="FunFam" id="2.10.25.10:FF:000146">
    <property type="entry name" value="Putative neurogenic locus notch"/>
    <property type="match status" value="2"/>
</dbReference>
<evidence type="ECO:0000256" key="8">
    <source>
        <dbReference type="ARBA" id="ARBA00022989"/>
    </source>
</evidence>